<name>A0A1X2H989_SYNRA</name>
<sequence length="292" mass="33214">MSQEPQEPEPQEPEPREPEQEDLQMQKPKLQELPHETTAAEQADEEEKAASQRQPAPNDNDEQCWPSALQGQEEQQSRESGGSAENIDKQDLGTTPFTGTADPGQKQQQSLLDSPSSNTPRETQDSAALLNNEASLEKLRQTLSELEGEEQALLQECRMLQVRRRQREHARQGHVQAREEIISCRARTQQEIAAMRQDSGEDSVRRLAAEMRYFALTQVVADSVHQEWLEAHCRALQKRSEPERLAHGQNIVRLQDIIAATNRELKHVRIDTADIHRLQQMITISLTKEGEE</sequence>
<dbReference type="Proteomes" id="UP000242180">
    <property type="component" value="Unassembled WGS sequence"/>
</dbReference>
<feature type="compositionally biased region" description="Acidic residues" evidence="2">
    <location>
        <begin position="1"/>
        <end position="12"/>
    </location>
</feature>
<accession>A0A1X2H989</accession>
<feature type="region of interest" description="Disordered" evidence="2">
    <location>
        <begin position="1"/>
        <end position="125"/>
    </location>
</feature>
<keyword evidence="1" id="KW-0175">Coiled coil</keyword>
<evidence type="ECO:0000256" key="2">
    <source>
        <dbReference type="SAM" id="MobiDB-lite"/>
    </source>
</evidence>
<gene>
    <name evidence="3" type="ORF">BCR43DRAFT_492647</name>
</gene>
<comment type="caution">
    <text evidence="3">The sequence shown here is derived from an EMBL/GenBank/DDBJ whole genome shotgun (WGS) entry which is preliminary data.</text>
</comment>
<feature type="compositionally biased region" description="Polar residues" evidence="2">
    <location>
        <begin position="105"/>
        <end position="121"/>
    </location>
</feature>
<reference evidence="3 4" key="1">
    <citation type="submission" date="2016-07" db="EMBL/GenBank/DDBJ databases">
        <title>Pervasive Adenine N6-methylation of Active Genes in Fungi.</title>
        <authorList>
            <consortium name="DOE Joint Genome Institute"/>
            <person name="Mondo S.J."/>
            <person name="Dannebaum R.O."/>
            <person name="Kuo R.C."/>
            <person name="Labutti K."/>
            <person name="Haridas S."/>
            <person name="Kuo A."/>
            <person name="Salamov A."/>
            <person name="Ahrendt S.R."/>
            <person name="Lipzen A."/>
            <person name="Sullivan W."/>
            <person name="Andreopoulos W.B."/>
            <person name="Clum A."/>
            <person name="Lindquist E."/>
            <person name="Daum C."/>
            <person name="Ramamoorthy G.K."/>
            <person name="Gryganskyi A."/>
            <person name="Culley D."/>
            <person name="Magnuson J.K."/>
            <person name="James T.Y."/>
            <person name="O'Malley M.A."/>
            <person name="Stajich J.E."/>
            <person name="Spatafora J.W."/>
            <person name="Visel A."/>
            <person name="Grigoriev I.V."/>
        </authorList>
    </citation>
    <scope>NUCLEOTIDE SEQUENCE [LARGE SCALE GENOMIC DNA]</scope>
    <source>
        <strain evidence="3 4">NRRL 2496</strain>
    </source>
</reference>
<organism evidence="3 4">
    <name type="scientific">Syncephalastrum racemosum</name>
    <name type="common">Filamentous fungus</name>
    <dbReference type="NCBI Taxonomy" id="13706"/>
    <lineage>
        <taxon>Eukaryota</taxon>
        <taxon>Fungi</taxon>
        <taxon>Fungi incertae sedis</taxon>
        <taxon>Mucoromycota</taxon>
        <taxon>Mucoromycotina</taxon>
        <taxon>Mucoromycetes</taxon>
        <taxon>Mucorales</taxon>
        <taxon>Syncephalastraceae</taxon>
        <taxon>Syncephalastrum</taxon>
    </lineage>
</organism>
<dbReference type="EMBL" id="MCGN01000006">
    <property type="protein sequence ID" value="ORY95225.1"/>
    <property type="molecule type" value="Genomic_DNA"/>
</dbReference>
<feature type="compositionally biased region" description="Low complexity" evidence="2">
    <location>
        <begin position="70"/>
        <end position="83"/>
    </location>
</feature>
<evidence type="ECO:0000313" key="3">
    <source>
        <dbReference type="EMBL" id="ORY95225.1"/>
    </source>
</evidence>
<proteinExistence type="predicted"/>
<feature type="coiled-coil region" evidence="1">
    <location>
        <begin position="129"/>
        <end position="163"/>
    </location>
</feature>
<dbReference type="AlphaFoldDB" id="A0A1X2H989"/>
<evidence type="ECO:0000313" key="4">
    <source>
        <dbReference type="Proteomes" id="UP000242180"/>
    </source>
</evidence>
<dbReference type="InParanoid" id="A0A1X2H989"/>
<protein>
    <submittedName>
        <fullName evidence="3">Uncharacterized protein</fullName>
    </submittedName>
</protein>
<evidence type="ECO:0000256" key="1">
    <source>
        <dbReference type="SAM" id="Coils"/>
    </source>
</evidence>
<keyword evidence="4" id="KW-1185">Reference proteome</keyword>